<dbReference type="RefSeq" id="WP_078817447.1">
    <property type="nucleotide sequence ID" value="NZ_FUYJ01000003.1"/>
</dbReference>
<evidence type="ECO:0000313" key="3">
    <source>
        <dbReference type="Proteomes" id="UP000190042"/>
    </source>
</evidence>
<dbReference type="InterPro" id="IPR027417">
    <property type="entry name" value="P-loop_NTPase"/>
</dbReference>
<keyword evidence="3" id="KW-1185">Reference proteome</keyword>
<accession>A0A1T4Y700</accession>
<dbReference type="GO" id="GO:0006777">
    <property type="term" value="P:Mo-molybdopterin cofactor biosynthetic process"/>
    <property type="evidence" value="ECO:0007669"/>
    <property type="project" value="InterPro"/>
</dbReference>
<gene>
    <name evidence="2" type="ORF">SAMN04244570_1911</name>
</gene>
<dbReference type="AlphaFoldDB" id="A0A1T4Y700"/>
<evidence type="ECO:0000259" key="1">
    <source>
        <dbReference type="Pfam" id="PF03205"/>
    </source>
</evidence>
<protein>
    <submittedName>
        <fullName evidence="2">Molybdopterin-guanine dinucleotide biosynthesis protein B</fullName>
    </submittedName>
</protein>
<name>A0A1T4Y700_9BACL</name>
<dbReference type="Gene3D" id="3.40.50.300">
    <property type="entry name" value="P-loop containing nucleotide triphosphate hydrolases"/>
    <property type="match status" value="1"/>
</dbReference>
<dbReference type="InterPro" id="IPR052539">
    <property type="entry name" value="MGD_biosynthesis_adapter"/>
</dbReference>
<reference evidence="3" key="1">
    <citation type="submission" date="2017-02" db="EMBL/GenBank/DDBJ databases">
        <authorList>
            <person name="Varghese N."/>
            <person name="Submissions S."/>
        </authorList>
    </citation>
    <scope>NUCLEOTIDE SEQUENCE [LARGE SCALE GENOMIC DNA]</scope>
    <source>
        <strain evidence="3">DSM 23966</strain>
    </source>
</reference>
<dbReference type="PANTHER" id="PTHR40072">
    <property type="entry name" value="MOLYBDOPTERIN-GUANINE DINUCLEOTIDE BIOSYNTHESIS ADAPTER PROTEIN-RELATED"/>
    <property type="match status" value="1"/>
</dbReference>
<sequence length="164" mass="18030">MGTVKTLHVVGYKNSGKTTLVSHWITVLQRLGMKVAVLKHHGHGGAPELPPNHTDTVQFLKAGAISTVVAGGGMIQLIQQKEHSFQELKALAASAEPDVLLIEGYKKEAGDKVVLIRHEKDWAELKSLSGIIKVVNTEEIFADKMALDNWLQEWVQEAMTDETI</sequence>
<dbReference type="InterPro" id="IPR004435">
    <property type="entry name" value="MobB_dom"/>
</dbReference>
<dbReference type="EMBL" id="FUYJ01000003">
    <property type="protein sequence ID" value="SKA97614.1"/>
    <property type="molecule type" value="Genomic_DNA"/>
</dbReference>
<dbReference type="NCBIfam" id="TIGR00176">
    <property type="entry name" value="mobB"/>
    <property type="match status" value="1"/>
</dbReference>
<dbReference type="GO" id="GO:0005525">
    <property type="term" value="F:GTP binding"/>
    <property type="evidence" value="ECO:0007669"/>
    <property type="project" value="InterPro"/>
</dbReference>
<dbReference type="Proteomes" id="UP000190042">
    <property type="component" value="Unassembled WGS sequence"/>
</dbReference>
<organism evidence="2 3">
    <name type="scientific">Sporosarcina newyorkensis</name>
    <dbReference type="NCBI Taxonomy" id="759851"/>
    <lineage>
        <taxon>Bacteria</taxon>
        <taxon>Bacillati</taxon>
        <taxon>Bacillota</taxon>
        <taxon>Bacilli</taxon>
        <taxon>Bacillales</taxon>
        <taxon>Caryophanaceae</taxon>
        <taxon>Sporosarcina</taxon>
    </lineage>
</organism>
<dbReference type="PANTHER" id="PTHR40072:SF1">
    <property type="entry name" value="MOLYBDOPTERIN-GUANINE DINUCLEOTIDE BIOSYNTHESIS ADAPTER PROTEIN"/>
    <property type="match status" value="1"/>
</dbReference>
<feature type="domain" description="Molybdopterin-guanine dinucleotide biosynthesis protein B (MobB)" evidence="1">
    <location>
        <begin position="7"/>
        <end position="135"/>
    </location>
</feature>
<evidence type="ECO:0000313" key="2">
    <source>
        <dbReference type="EMBL" id="SKA97614.1"/>
    </source>
</evidence>
<dbReference type="Pfam" id="PF03205">
    <property type="entry name" value="MobB"/>
    <property type="match status" value="1"/>
</dbReference>
<proteinExistence type="predicted"/>
<dbReference type="SUPFAM" id="SSF52540">
    <property type="entry name" value="P-loop containing nucleoside triphosphate hydrolases"/>
    <property type="match status" value="1"/>
</dbReference>